<dbReference type="EMBL" id="JAEFBK010000011">
    <property type="protein sequence ID" value="KAG7549716.1"/>
    <property type="molecule type" value="Genomic_DNA"/>
</dbReference>
<feature type="transmembrane region" description="Helical" evidence="6">
    <location>
        <begin position="112"/>
        <end position="135"/>
    </location>
</feature>
<evidence type="ECO:0000256" key="6">
    <source>
        <dbReference type="SAM" id="Phobius"/>
    </source>
</evidence>
<evidence type="ECO:0000256" key="3">
    <source>
        <dbReference type="ARBA" id="ARBA00022692"/>
    </source>
</evidence>
<gene>
    <name evidence="7" type="ORF">ISN45_Aa06g005670</name>
</gene>
<evidence type="ECO:0000313" key="7">
    <source>
        <dbReference type="EMBL" id="KAG7549716.1"/>
    </source>
</evidence>
<proteinExistence type="inferred from homology"/>
<protein>
    <submittedName>
        <fullName evidence="7">Amino acid/polyamine transporter I</fullName>
    </submittedName>
</protein>
<evidence type="ECO:0000256" key="4">
    <source>
        <dbReference type="ARBA" id="ARBA00022989"/>
    </source>
</evidence>
<evidence type="ECO:0000256" key="5">
    <source>
        <dbReference type="ARBA" id="ARBA00023136"/>
    </source>
</evidence>
<keyword evidence="8" id="KW-1185">Reference proteome</keyword>
<evidence type="ECO:0000256" key="2">
    <source>
        <dbReference type="ARBA" id="ARBA00008572"/>
    </source>
</evidence>
<evidence type="ECO:0000313" key="8">
    <source>
        <dbReference type="Proteomes" id="UP000694240"/>
    </source>
</evidence>
<comment type="subcellular location">
    <subcellularLocation>
        <location evidence="1">Membrane</location>
        <topology evidence="1">Multi-pass membrane protein</topology>
    </subcellularLocation>
</comment>
<keyword evidence="3 6" id="KW-0812">Transmembrane</keyword>
<dbReference type="PANTHER" id="PTHR43243:SF15">
    <property type="entry name" value="CATIONIC AMINO ACID TRANSPORTER 4, VACUOLAR"/>
    <property type="match status" value="1"/>
</dbReference>
<dbReference type="GO" id="GO:0016020">
    <property type="term" value="C:membrane"/>
    <property type="evidence" value="ECO:0007669"/>
    <property type="project" value="UniProtKB-SubCell"/>
</dbReference>
<keyword evidence="5 6" id="KW-0472">Membrane</keyword>
<dbReference type="PANTHER" id="PTHR43243">
    <property type="entry name" value="INNER MEMBRANE TRANSPORTER YGJI-RELATED"/>
    <property type="match status" value="1"/>
</dbReference>
<evidence type="ECO:0000256" key="1">
    <source>
        <dbReference type="ARBA" id="ARBA00004141"/>
    </source>
</evidence>
<dbReference type="AlphaFoldDB" id="A0A8T1YUA3"/>
<dbReference type="InterPro" id="IPR002293">
    <property type="entry name" value="AA/rel_permease1"/>
</dbReference>
<comment type="caution">
    <text evidence="7">The sequence shown here is derived from an EMBL/GenBank/DDBJ whole genome shotgun (WGS) entry which is preliminary data.</text>
</comment>
<sequence>MITILLCFGIKESSLVQAIVISVNVCTLVFIIVVGGYLACKTGWVGYDLPSGTAEEVKNPQRDLPLGIGIALLICCILCMLLSVFIVGLVPYYSLNPDTPVSSAFGDSGMQWAAYILTTGAITALCASLLGSLLAQPRSFMAMARDGLLPAFFAEISPRTQVPVKSTIAIGVIAAALAFSWMLHSCPRWLV</sequence>
<dbReference type="Proteomes" id="UP000694240">
    <property type="component" value="Chromosome 11"/>
</dbReference>
<dbReference type="Pfam" id="PF13520">
    <property type="entry name" value="AA_permease_2"/>
    <property type="match status" value="1"/>
</dbReference>
<dbReference type="GO" id="GO:0015171">
    <property type="term" value="F:amino acid transmembrane transporter activity"/>
    <property type="evidence" value="ECO:0007669"/>
    <property type="project" value="TreeGrafter"/>
</dbReference>
<feature type="transmembrane region" description="Helical" evidence="6">
    <location>
        <begin position="167"/>
        <end position="184"/>
    </location>
</feature>
<organism evidence="7 8">
    <name type="scientific">Arabidopsis thaliana x Arabidopsis arenosa</name>
    <dbReference type="NCBI Taxonomy" id="1240361"/>
    <lineage>
        <taxon>Eukaryota</taxon>
        <taxon>Viridiplantae</taxon>
        <taxon>Streptophyta</taxon>
        <taxon>Embryophyta</taxon>
        <taxon>Tracheophyta</taxon>
        <taxon>Spermatophyta</taxon>
        <taxon>Magnoliopsida</taxon>
        <taxon>eudicotyledons</taxon>
        <taxon>Gunneridae</taxon>
        <taxon>Pentapetalae</taxon>
        <taxon>rosids</taxon>
        <taxon>malvids</taxon>
        <taxon>Brassicales</taxon>
        <taxon>Brassicaceae</taxon>
        <taxon>Camelineae</taxon>
        <taxon>Arabidopsis</taxon>
    </lineage>
</organism>
<accession>A0A8T1YUA3</accession>
<keyword evidence="4 6" id="KW-1133">Transmembrane helix</keyword>
<reference evidence="7 8" key="1">
    <citation type="submission" date="2020-12" db="EMBL/GenBank/DDBJ databases">
        <title>Concerted genomic and epigenomic changes stabilize Arabidopsis allopolyploids.</title>
        <authorList>
            <person name="Chen Z."/>
        </authorList>
    </citation>
    <scope>NUCLEOTIDE SEQUENCE [LARGE SCALE GENOMIC DNA]</scope>
    <source>
        <strain evidence="7">Allo738</strain>
        <tissue evidence="7">Leaf</tissue>
    </source>
</reference>
<comment type="similarity">
    <text evidence="2">Belongs to the amino acid-polyamine-organocation (APC) superfamily. Cationic amino acid transporter (CAT) (TC 2.A.3.3) family.</text>
</comment>
<name>A0A8T1YUA3_9BRAS</name>
<feature type="transmembrane region" description="Helical" evidence="6">
    <location>
        <begin position="68"/>
        <end position="92"/>
    </location>
</feature>